<reference evidence="6" key="1">
    <citation type="submission" date="2016-02" db="EMBL/GenBank/DDBJ databases">
        <title>Comparative genomics of biotechnologically important yeasts.</title>
        <authorList>
            <consortium name="DOE Joint Genome Institute"/>
            <person name="Riley R."/>
            <person name="Haridas S."/>
            <person name="Wolfe K.H."/>
            <person name="Lopes M.R."/>
            <person name="Hittinger C.T."/>
            <person name="Goker M."/>
            <person name="Salamov A."/>
            <person name="Wisecaver J."/>
            <person name="Long T.M."/>
            <person name="Aerts A.L."/>
            <person name="Barry K."/>
            <person name="Choi C."/>
            <person name="Clum A."/>
            <person name="Coughlan A.Y."/>
            <person name="Deshpande S."/>
            <person name="Douglass A.P."/>
            <person name="Hanson S.J."/>
            <person name="Klenk H.-P."/>
            <person name="Labutti K."/>
            <person name="Lapidus A."/>
            <person name="Lindquist E."/>
            <person name="Lipzen A."/>
            <person name="Meier-Kolthoff J.P."/>
            <person name="Ohm R.A."/>
            <person name="Otillar R.P."/>
            <person name="Pangilinan J."/>
            <person name="Peng Y."/>
            <person name="Rokas A."/>
            <person name="Rosa C.A."/>
            <person name="Scheuner C."/>
            <person name="Sibirny A.A."/>
            <person name="Slot J.C."/>
            <person name="Stielow J.B."/>
            <person name="Sun H."/>
            <person name="Kurtzman C.P."/>
            <person name="Blackwell M."/>
            <person name="Jeffries T.W."/>
            <person name="Grigoriev I.V."/>
        </authorList>
    </citation>
    <scope>NUCLEOTIDE SEQUENCE [LARGE SCALE GENOMIC DNA]</scope>
    <source>
        <strain evidence="6">NRRL Y-17796</strain>
    </source>
</reference>
<evidence type="ECO:0008006" key="7">
    <source>
        <dbReference type="Google" id="ProtNLM"/>
    </source>
</evidence>
<protein>
    <recommendedName>
        <fullName evidence="7">Nucleolar complex protein 2</fullName>
    </recommendedName>
</protein>
<organism evidence="5 6">
    <name type="scientific">Tortispora caseinolytica NRRL Y-17796</name>
    <dbReference type="NCBI Taxonomy" id="767744"/>
    <lineage>
        <taxon>Eukaryota</taxon>
        <taxon>Fungi</taxon>
        <taxon>Dikarya</taxon>
        <taxon>Ascomycota</taxon>
        <taxon>Saccharomycotina</taxon>
        <taxon>Trigonopsidomycetes</taxon>
        <taxon>Trigonopsidales</taxon>
        <taxon>Trigonopsidaceae</taxon>
        <taxon>Tortispora</taxon>
    </lineage>
</organism>
<dbReference type="EMBL" id="KV453841">
    <property type="protein sequence ID" value="ODV92435.1"/>
    <property type="molecule type" value="Genomic_DNA"/>
</dbReference>
<accession>A0A1E4TL03</accession>
<evidence type="ECO:0000313" key="5">
    <source>
        <dbReference type="EMBL" id="ODV92435.1"/>
    </source>
</evidence>
<dbReference type="AlphaFoldDB" id="A0A1E4TL03"/>
<feature type="compositionally biased region" description="Acidic residues" evidence="4">
    <location>
        <begin position="667"/>
        <end position="676"/>
    </location>
</feature>
<evidence type="ECO:0000256" key="2">
    <source>
        <dbReference type="ARBA" id="ARBA00005907"/>
    </source>
</evidence>
<dbReference type="GO" id="GO:0030690">
    <property type="term" value="C:Noc1p-Noc2p complex"/>
    <property type="evidence" value="ECO:0007669"/>
    <property type="project" value="EnsemblFungi"/>
</dbReference>
<dbReference type="OrthoDB" id="10266662at2759"/>
<dbReference type="SUPFAM" id="SSF48371">
    <property type="entry name" value="ARM repeat"/>
    <property type="match status" value="1"/>
</dbReference>
<dbReference type="InterPro" id="IPR005343">
    <property type="entry name" value="Noc2"/>
</dbReference>
<dbReference type="InterPro" id="IPR016024">
    <property type="entry name" value="ARM-type_fold"/>
</dbReference>
<feature type="compositionally biased region" description="Basic and acidic residues" evidence="4">
    <location>
        <begin position="33"/>
        <end position="47"/>
    </location>
</feature>
<feature type="compositionally biased region" description="Basic residues" evidence="4">
    <location>
        <begin position="1"/>
        <end position="30"/>
    </location>
</feature>
<dbReference type="Pfam" id="PF03715">
    <property type="entry name" value="Noc2"/>
    <property type="match status" value="1"/>
</dbReference>
<comment type="similarity">
    <text evidence="2">Belongs to the NOC2 family.</text>
</comment>
<dbReference type="GO" id="GO:0030691">
    <property type="term" value="C:Noc2p-Noc3p complex"/>
    <property type="evidence" value="ECO:0007669"/>
    <property type="project" value="EnsemblFungi"/>
</dbReference>
<evidence type="ECO:0000256" key="4">
    <source>
        <dbReference type="SAM" id="MobiDB-lite"/>
    </source>
</evidence>
<evidence type="ECO:0000256" key="1">
    <source>
        <dbReference type="ARBA" id="ARBA00004123"/>
    </source>
</evidence>
<keyword evidence="6" id="KW-1185">Reference proteome</keyword>
<dbReference type="GO" id="GO:0005654">
    <property type="term" value="C:nucleoplasm"/>
    <property type="evidence" value="ECO:0007669"/>
    <property type="project" value="EnsemblFungi"/>
</dbReference>
<comment type="subcellular location">
    <subcellularLocation>
        <location evidence="1">Nucleus</location>
    </subcellularLocation>
</comment>
<evidence type="ECO:0000313" key="6">
    <source>
        <dbReference type="Proteomes" id="UP000095023"/>
    </source>
</evidence>
<feature type="compositionally biased region" description="Acidic residues" evidence="4">
    <location>
        <begin position="647"/>
        <end position="659"/>
    </location>
</feature>
<dbReference type="Proteomes" id="UP000095023">
    <property type="component" value="Unassembled WGS sequence"/>
</dbReference>
<name>A0A1E4TL03_9ASCO</name>
<feature type="region of interest" description="Disordered" evidence="4">
    <location>
        <begin position="642"/>
        <end position="676"/>
    </location>
</feature>
<dbReference type="PANTHER" id="PTHR12687">
    <property type="entry name" value="NUCLEOLAR COMPLEX 2 AND RAD4-RELATED"/>
    <property type="match status" value="1"/>
</dbReference>
<sequence>MAVKKSTKKFSKKHLSGTIERRKKAQKVTKAKIASDKKKQQKADRISAKQAEVDQEMEMEESLNKDKELEDFMGSAPVPKSKPEESDDESSVGDIDEHKADLEALKENDPDFFKYLENNDRQLLDFNPDNIQLSDDDEEAGETDGPIDLDVATLKKWKKQLSDSKSLGTLRNIISAFRAAASVNKDEETEFKYTVSTPAAYSTLISICLNEVPKSFQKICPTEQQKGTSKMIVDTGSKKFRSISRLVKAYAISLISLLDDTTVLKSASSLLEATKNILPYVQSFRKVVKELIKSIADIWSTASDENVRLSAFVCLKYMAENYSDMLENVLRQVYAGLIKQSRKTNIHTIDSINLMKNTAATLFGINETVSYQVAFDSIRQAAIHLRSSFNSSTKESYKSVYNWQYCNSLDFWSRVLSVYCDANKEAETGKQSLLRPLIYPVVQITIGTARLIPTEQYFPLRFYLVRSLIRLSRHSGVYIPLAPILAEVLTSSLFSKKGKQSSLKPLDFDSNIRASQAYLGTKIYRDGVVDQLAELYGEYFVLYCKSIAFPELVIPTTLATRRFIKRNKDVRVNKTLQAVIERLENNSKYILSKRQEVSFSPSNQNQVLSFLDDVEWETTPLGKFIVNKRQIKEEQQRLLREALKDASDDEGDEDMDLDDVEKQLGEVMDDDNDEED</sequence>
<evidence type="ECO:0000256" key="3">
    <source>
        <dbReference type="ARBA" id="ARBA00023242"/>
    </source>
</evidence>
<keyword evidence="3" id="KW-0539">Nucleus</keyword>
<dbReference type="PANTHER" id="PTHR12687:SF4">
    <property type="entry name" value="NUCLEOLAR COMPLEX PROTEIN 2 HOMOLOG"/>
    <property type="match status" value="1"/>
</dbReference>
<dbReference type="GO" id="GO:0042273">
    <property type="term" value="P:ribosomal large subunit biogenesis"/>
    <property type="evidence" value="ECO:0007669"/>
    <property type="project" value="EnsemblFungi"/>
</dbReference>
<proteinExistence type="inferred from homology"/>
<feature type="region of interest" description="Disordered" evidence="4">
    <location>
        <begin position="1"/>
        <end position="94"/>
    </location>
</feature>
<gene>
    <name evidence="5" type="ORF">CANCADRAFT_23235</name>
</gene>
<dbReference type="GO" id="GO:0005730">
    <property type="term" value="C:nucleolus"/>
    <property type="evidence" value="ECO:0007669"/>
    <property type="project" value="EnsemblFungi"/>
</dbReference>